<evidence type="ECO:0000259" key="3">
    <source>
        <dbReference type="SMART" id="SM00945"/>
    </source>
</evidence>
<dbReference type="KEGG" id="chrb:DK843_19710"/>
<reference evidence="4 5" key="1">
    <citation type="submission" date="2018-05" db="EMBL/GenBank/DDBJ databases">
        <title>Genome sequencing, assembly and analysis of the novel insecticidal bacterium, Chromobacterium phragmitis.</title>
        <authorList>
            <person name="Sparks M.E."/>
            <person name="Blackburn M.B."/>
            <person name="Gundersen-Rindal D.E."/>
        </authorList>
    </citation>
    <scope>NUCLEOTIDE SEQUENCE [LARGE SCALE GENOMIC DNA]</scope>
    <source>
        <strain evidence="4">IIBBL 274-1</strain>
    </source>
</reference>
<accession>A0A344UM23</accession>
<dbReference type="KEGG" id="chri:DK842_14140"/>
<dbReference type="InterPro" id="IPR016103">
    <property type="entry name" value="ProQ/FinO"/>
</dbReference>
<dbReference type="Pfam" id="PF04352">
    <property type="entry name" value="ProQ"/>
    <property type="match status" value="1"/>
</dbReference>
<protein>
    <submittedName>
        <fullName evidence="4">ProQ/FINO family protein</fullName>
    </submittedName>
</protein>
<dbReference type="AlphaFoldDB" id="A0A344UM23"/>
<dbReference type="OrthoDB" id="9180746at2"/>
<dbReference type="InterPro" id="IPR036442">
    <property type="entry name" value="ProQ/FinO_sf"/>
</dbReference>
<name>A0A344UM23_9NEIS</name>
<dbReference type="Proteomes" id="UP000252038">
    <property type="component" value="Chromosome"/>
</dbReference>
<dbReference type="SMART" id="SM00945">
    <property type="entry name" value="ProQ"/>
    <property type="match status" value="1"/>
</dbReference>
<proteinExistence type="predicted"/>
<evidence type="ECO:0000313" key="4">
    <source>
        <dbReference type="EMBL" id="AXE36321.1"/>
    </source>
</evidence>
<dbReference type="EMBL" id="CP029554">
    <property type="protein sequence ID" value="AXE36321.1"/>
    <property type="molecule type" value="Genomic_DNA"/>
</dbReference>
<sequence length="148" mass="15953">MKPNTETALGAALKSAVQSLSKKKQTEMIADHIYGKFDVFRQFRPLALGIHESLIASLSQFDPNLISRVVANHCRKPRYLKSLARGGKRFDLAGKPQGEVSAEEKRAAELQMQPKNATAAEADPQTAPTDAAPAAVEAAPQQEGQAES</sequence>
<gene>
    <name evidence="4" type="ORF">DK843_19710</name>
</gene>
<keyword evidence="1" id="KW-0694">RNA-binding</keyword>
<dbReference type="GO" id="GO:0003723">
    <property type="term" value="F:RNA binding"/>
    <property type="evidence" value="ECO:0007669"/>
    <property type="project" value="UniProtKB-KW"/>
</dbReference>
<feature type="region of interest" description="Disordered" evidence="2">
    <location>
        <begin position="90"/>
        <end position="148"/>
    </location>
</feature>
<feature type="domain" description="ProQ/FinO" evidence="3">
    <location>
        <begin position="21"/>
        <end position="128"/>
    </location>
</feature>
<dbReference type="Gene3D" id="1.10.1710.10">
    <property type="entry name" value="ProQ/FinO domain"/>
    <property type="match status" value="1"/>
</dbReference>
<dbReference type="SUPFAM" id="SSF48657">
    <property type="entry name" value="FinO-like"/>
    <property type="match status" value="1"/>
</dbReference>
<dbReference type="RefSeq" id="WP_114062011.1">
    <property type="nucleotide sequence ID" value="NZ_CP029495.1"/>
</dbReference>
<evidence type="ECO:0000256" key="1">
    <source>
        <dbReference type="ARBA" id="ARBA00022884"/>
    </source>
</evidence>
<evidence type="ECO:0000256" key="2">
    <source>
        <dbReference type="SAM" id="MobiDB-lite"/>
    </source>
</evidence>
<organism evidence="4 5">
    <name type="scientific">Chromobacterium phragmitis</name>
    <dbReference type="NCBI Taxonomy" id="2202141"/>
    <lineage>
        <taxon>Bacteria</taxon>
        <taxon>Pseudomonadati</taxon>
        <taxon>Pseudomonadota</taxon>
        <taxon>Betaproteobacteria</taxon>
        <taxon>Neisseriales</taxon>
        <taxon>Chromobacteriaceae</taxon>
        <taxon>Chromobacterium</taxon>
    </lineage>
</organism>
<evidence type="ECO:0000313" key="5">
    <source>
        <dbReference type="Proteomes" id="UP000252038"/>
    </source>
</evidence>
<feature type="compositionally biased region" description="Low complexity" evidence="2">
    <location>
        <begin position="117"/>
        <end position="148"/>
    </location>
</feature>